<dbReference type="SUPFAM" id="SSF54534">
    <property type="entry name" value="FKBP-like"/>
    <property type="match status" value="1"/>
</dbReference>
<keyword evidence="3" id="KW-1133">Transmembrane helix</keyword>
<dbReference type="PROSITE" id="PS50198">
    <property type="entry name" value="PPIC_PPIASE_2"/>
    <property type="match status" value="1"/>
</dbReference>
<keyword evidence="3" id="KW-0812">Transmembrane</keyword>
<organism evidence="5 6">
    <name type="scientific">Litorilinea aerophila</name>
    <dbReference type="NCBI Taxonomy" id="1204385"/>
    <lineage>
        <taxon>Bacteria</taxon>
        <taxon>Bacillati</taxon>
        <taxon>Chloroflexota</taxon>
        <taxon>Caldilineae</taxon>
        <taxon>Caldilineales</taxon>
        <taxon>Caldilineaceae</taxon>
        <taxon>Litorilinea</taxon>
    </lineage>
</organism>
<evidence type="ECO:0000313" key="6">
    <source>
        <dbReference type="Proteomes" id="UP000317371"/>
    </source>
</evidence>
<evidence type="ECO:0000256" key="1">
    <source>
        <dbReference type="PROSITE-ProRule" id="PRU00278"/>
    </source>
</evidence>
<accession>A0A540VIP3</accession>
<keyword evidence="3" id="KW-0472">Membrane</keyword>
<keyword evidence="1" id="KW-0413">Isomerase</keyword>
<dbReference type="EMBL" id="VIGC01000007">
    <property type="protein sequence ID" value="TQE96582.1"/>
    <property type="molecule type" value="Genomic_DNA"/>
</dbReference>
<dbReference type="InterPro" id="IPR046357">
    <property type="entry name" value="PPIase_dom_sf"/>
</dbReference>
<evidence type="ECO:0000256" key="2">
    <source>
        <dbReference type="SAM" id="MobiDB-lite"/>
    </source>
</evidence>
<evidence type="ECO:0000313" key="5">
    <source>
        <dbReference type="EMBL" id="TQE96582.1"/>
    </source>
</evidence>
<dbReference type="Gene3D" id="1.10.4030.10">
    <property type="entry name" value="Porin chaperone SurA, peptide-binding domain"/>
    <property type="match status" value="1"/>
</dbReference>
<dbReference type="InParanoid" id="A0A540VIP3"/>
<protein>
    <recommendedName>
        <fullName evidence="4">PpiC domain-containing protein</fullName>
    </recommendedName>
</protein>
<dbReference type="Pfam" id="PF13616">
    <property type="entry name" value="Rotamase_3"/>
    <property type="match status" value="1"/>
</dbReference>
<feature type="compositionally biased region" description="Polar residues" evidence="2">
    <location>
        <begin position="501"/>
        <end position="510"/>
    </location>
</feature>
<dbReference type="InterPro" id="IPR023058">
    <property type="entry name" value="PPIase_PpiC_CS"/>
</dbReference>
<dbReference type="InterPro" id="IPR050245">
    <property type="entry name" value="PrsA_foldase"/>
</dbReference>
<feature type="domain" description="PpiC" evidence="4">
    <location>
        <begin position="278"/>
        <end position="453"/>
    </location>
</feature>
<dbReference type="InterPro" id="IPR000297">
    <property type="entry name" value="PPIase_PpiC"/>
</dbReference>
<dbReference type="GO" id="GO:0003755">
    <property type="term" value="F:peptidyl-prolyl cis-trans isomerase activity"/>
    <property type="evidence" value="ECO:0007669"/>
    <property type="project" value="UniProtKB-KW"/>
</dbReference>
<feature type="transmembrane region" description="Helical" evidence="3">
    <location>
        <begin position="33"/>
        <end position="54"/>
    </location>
</feature>
<evidence type="ECO:0000256" key="3">
    <source>
        <dbReference type="SAM" id="Phobius"/>
    </source>
</evidence>
<proteinExistence type="predicted"/>
<dbReference type="OrthoDB" id="14196at2"/>
<dbReference type="PANTHER" id="PTHR47245:SF2">
    <property type="entry name" value="PEPTIDYL-PROLYL CIS-TRANS ISOMERASE HP_0175-RELATED"/>
    <property type="match status" value="1"/>
</dbReference>
<dbReference type="SUPFAM" id="SSF109998">
    <property type="entry name" value="Triger factor/SurA peptide-binding domain-like"/>
    <property type="match status" value="2"/>
</dbReference>
<sequence>MARRKKRAEEQPRELTRKEVRLNARTRERNQKLIIGTGIAVGLALLVIIFGAIAEFAIKPNSTLARVGDETIVTRDFWKRVYLQRSRLQNQLIQMQQLEQQFGGQGFFTAQINQIQATLSSPFALGVQVLDQMINEVIIRKEAAARGITVSDEEVEAALREEVAAMQGAITVPQATATAEAATAATATAASWTPTPTPTIDVSVAVTATATPLPTPAPAPTRPILTDSQYQEGLAQLEQSLQEIAGMSLDEYREVIRIRLLSDKLAEVIGKERVAETEEAVHARHILIRFTETPPSPETSLEVSPTLTSTVPLTASAAITAEGVLSDTAADATAASTITATGAVSATAGITATANLSETVQGEPVDPSLRTEAEALALAQELRQRILDGEDFATLAQEYSDDPGSAANGGDLGWFGRGVMVPAFEEAAFSLAVGEVSEPIKTDFGYHLIEVLEKDPNHPKDESTLANERRQAFQEWLQEQVAATPIQRPDDLVSKLPRDLQSASLSGLTP</sequence>
<feature type="region of interest" description="Disordered" evidence="2">
    <location>
        <begin position="487"/>
        <end position="510"/>
    </location>
</feature>
<keyword evidence="6" id="KW-1185">Reference proteome</keyword>
<dbReference type="Pfam" id="PF13624">
    <property type="entry name" value="SurA_N_3"/>
    <property type="match status" value="1"/>
</dbReference>
<dbReference type="InterPro" id="IPR027304">
    <property type="entry name" value="Trigger_fact/SurA_dom_sf"/>
</dbReference>
<comment type="caution">
    <text evidence="5">The sequence shown here is derived from an EMBL/GenBank/DDBJ whole genome shotgun (WGS) entry which is preliminary data.</text>
</comment>
<dbReference type="PROSITE" id="PS01096">
    <property type="entry name" value="PPIC_PPIASE_1"/>
    <property type="match status" value="1"/>
</dbReference>
<dbReference type="Proteomes" id="UP000317371">
    <property type="component" value="Unassembled WGS sequence"/>
</dbReference>
<name>A0A540VIP3_9CHLR</name>
<gene>
    <name evidence="5" type="ORF">FKZ61_06725</name>
</gene>
<keyword evidence="1" id="KW-0697">Rotamase</keyword>
<reference evidence="5 6" key="1">
    <citation type="submission" date="2019-06" db="EMBL/GenBank/DDBJ databases">
        <title>Genome sequence of Litorilinea aerophila BAA-2444.</title>
        <authorList>
            <person name="Maclea K.S."/>
            <person name="Maurais E.G."/>
            <person name="Iannazzi L.C."/>
        </authorList>
    </citation>
    <scope>NUCLEOTIDE SEQUENCE [LARGE SCALE GENOMIC DNA]</scope>
    <source>
        <strain evidence="5 6">ATCC BAA-2444</strain>
    </source>
</reference>
<dbReference type="PANTHER" id="PTHR47245">
    <property type="entry name" value="PEPTIDYLPROLYL ISOMERASE"/>
    <property type="match status" value="1"/>
</dbReference>
<dbReference type="Gene3D" id="3.10.50.40">
    <property type="match status" value="1"/>
</dbReference>
<dbReference type="AlphaFoldDB" id="A0A540VIP3"/>
<evidence type="ECO:0000259" key="4">
    <source>
        <dbReference type="PROSITE" id="PS50198"/>
    </source>
</evidence>
<feature type="compositionally biased region" description="Basic and acidic residues" evidence="2">
    <location>
        <begin position="488"/>
        <end position="498"/>
    </location>
</feature>